<feature type="transmembrane region" description="Helical" evidence="6">
    <location>
        <begin position="50"/>
        <end position="73"/>
    </location>
</feature>
<dbReference type="PANTHER" id="PTHR47323:SF3">
    <property type="entry name" value="G-PROTEIN COUPLED RECEPTORS FAMILY 1 PROFILE DOMAIN-CONTAINING PROTEIN"/>
    <property type="match status" value="1"/>
</dbReference>
<feature type="transmembrane region" description="Helical" evidence="6">
    <location>
        <begin position="234"/>
        <end position="257"/>
    </location>
</feature>
<keyword evidence="5" id="KW-0807">Transducer</keyword>
<dbReference type="GO" id="GO:0004930">
    <property type="term" value="F:G protein-coupled receptor activity"/>
    <property type="evidence" value="ECO:0007669"/>
    <property type="project" value="UniProtKB-KW"/>
</dbReference>
<evidence type="ECO:0000256" key="6">
    <source>
        <dbReference type="SAM" id="Phobius"/>
    </source>
</evidence>
<feature type="transmembrane region" description="Helical" evidence="6">
    <location>
        <begin position="131"/>
        <end position="157"/>
    </location>
</feature>
<evidence type="ECO:0000256" key="4">
    <source>
        <dbReference type="ARBA" id="ARBA00023136"/>
    </source>
</evidence>
<comment type="similarity">
    <text evidence="5">Belongs to the G-protein coupled receptor 1 family.</text>
</comment>
<organism evidence="8 9">
    <name type="scientific">Caenorhabditis angaria</name>
    <dbReference type="NCBI Taxonomy" id="860376"/>
    <lineage>
        <taxon>Eukaryota</taxon>
        <taxon>Metazoa</taxon>
        <taxon>Ecdysozoa</taxon>
        <taxon>Nematoda</taxon>
        <taxon>Chromadorea</taxon>
        <taxon>Rhabditida</taxon>
        <taxon>Rhabditina</taxon>
        <taxon>Rhabditomorpha</taxon>
        <taxon>Rhabditoidea</taxon>
        <taxon>Rhabditidae</taxon>
        <taxon>Peloderinae</taxon>
        <taxon>Caenorhabditis</taxon>
    </lineage>
</organism>
<keyword evidence="4 6" id="KW-0472">Membrane</keyword>
<reference evidence="8" key="1">
    <citation type="submission" date="2022-11" db="EMBL/GenBank/DDBJ databases">
        <authorList>
            <person name="Kikuchi T."/>
        </authorList>
    </citation>
    <scope>NUCLEOTIDE SEQUENCE</scope>
    <source>
        <strain evidence="8">PS1010</strain>
    </source>
</reference>
<evidence type="ECO:0000256" key="2">
    <source>
        <dbReference type="ARBA" id="ARBA00022692"/>
    </source>
</evidence>
<dbReference type="OrthoDB" id="10011262at2759"/>
<dbReference type="PROSITE" id="PS00237">
    <property type="entry name" value="G_PROTEIN_RECEP_F1_1"/>
    <property type="match status" value="1"/>
</dbReference>
<keyword evidence="3 6" id="KW-1133">Transmembrane helix</keyword>
<evidence type="ECO:0000313" key="8">
    <source>
        <dbReference type="EMBL" id="CAI5452290.1"/>
    </source>
</evidence>
<name>A0A9P1N5T5_9PELO</name>
<dbReference type="PROSITE" id="PS50262">
    <property type="entry name" value="G_PROTEIN_RECEP_F1_2"/>
    <property type="match status" value="1"/>
</dbReference>
<gene>
    <name evidence="8" type="ORF">CAMP_LOCUS14927</name>
</gene>
<dbReference type="GO" id="GO:0016020">
    <property type="term" value="C:membrane"/>
    <property type="evidence" value="ECO:0007669"/>
    <property type="project" value="UniProtKB-SubCell"/>
</dbReference>
<comment type="subcellular location">
    <subcellularLocation>
        <location evidence="1">Membrane</location>
    </subcellularLocation>
</comment>
<feature type="transmembrane region" description="Helical" evidence="6">
    <location>
        <begin position="184"/>
        <end position="213"/>
    </location>
</feature>
<feature type="transmembrane region" description="Helical" evidence="6">
    <location>
        <begin position="15"/>
        <end position="38"/>
    </location>
</feature>
<feature type="transmembrane region" description="Helical" evidence="6">
    <location>
        <begin position="277"/>
        <end position="300"/>
    </location>
</feature>
<dbReference type="Proteomes" id="UP001152747">
    <property type="component" value="Unassembled WGS sequence"/>
</dbReference>
<dbReference type="Gene3D" id="1.20.1070.10">
    <property type="entry name" value="Rhodopsin 7-helix transmembrane proteins"/>
    <property type="match status" value="1"/>
</dbReference>
<feature type="transmembrane region" description="Helical" evidence="6">
    <location>
        <begin position="93"/>
        <end position="119"/>
    </location>
</feature>
<accession>A0A9P1N5T5</accession>
<evidence type="ECO:0000313" key="9">
    <source>
        <dbReference type="Proteomes" id="UP001152747"/>
    </source>
</evidence>
<evidence type="ECO:0000259" key="7">
    <source>
        <dbReference type="PROSITE" id="PS50262"/>
    </source>
</evidence>
<dbReference type="InterPro" id="IPR017452">
    <property type="entry name" value="GPCR_Rhodpsn_7TM"/>
</dbReference>
<dbReference type="CDD" id="cd14978">
    <property type="entry name" value="7tmA_FMRFamide_R-like"/>
    <property type="match status" value="1"/>
</dbReference>
<protein>
    <recommendedName>
        <fullName evidence="7">G-protein coupled receptors family 1 profile domain-containing protein</fullName>
    </recommendedName>
</protein>
<proteinExistence type="inferred from homology"/>
<dbReference type="PANTHER" id="PTHR47323">
    <property type="entry name" value="FMRFAMIDE PEPTIDE RECEPTOR FAMILY-RELATED"/>
    <property type="match status" value="1"/>
</dbReference>
<feature type="domain" description="G-protein coupled receptors family 1 profile" evidence="7">
    <location>
        <begin position="30"/>
        <end position="297"/>
    </location>
</feature>
<evidence type="ECO:0000256" key="1">
    <source>
        <dbReference type="ARBA" id="ARBA00004370"/>
    </source>
</evidence>
<dbReference type="SUPFAM" id="SSF81321">
    <property type="entry name" value="Family A G protein-coupled receptor-like"/>
    <property type="match status" value="1"/>
</dbReference>
<dbReference type="Pfam" id="PF00001">
    <property type="entry name" value="7tm_1"/>
    <property type="match status" value="1"/>
</dbReference>
<keyword evidence="2 5" id="KW-0812">Transmembrane</keyword>
<dbReference type="InterPro" id="IPR053352">
    <property type="entry name" value="FMRFamide_rcpt"/>
</dbReference>
<keyword evidence="9" id="KW-1185">Reference proteome</keyword>
<comment type="caution">
    <text evidence="8">The sequence shown here is derived from an EMBL/GenBank/DDBJ whole genome shotgun (WGS) entry which is preliminary data.</text>
</comment>
<evidence type="ECO:0000256" key="3">
    <source>
        <dbReference type="ARBA" id="ARBA00022989"/>
    </source>
</evidence>
<evidence type="ECO:0000256" key="5">
    <source>
        <dbReference type="RuleBase" id="RU000688"/>
    </source>
</evidence>
<dbReference type="EMBL" id="CANHGI010000005">
    <property type="protein sequence ID" value="CAI5452290.1"/>
    <property type="molecule type" value="Genomic_DNA"/>
</dbReference>
<keyword evidence="5" id="KW-0675">Receptor</keyword>
<dbReference type="InterPro" id="IPR000276">
    <property type="entry name" value="GPCR_Rhodpsn"/>
</dbReference>
<sequence>MTEPPKTEILGVREYSAVIMLPLLIVGIVGNSFSIFVYSRKFMRRNAVGFLLLCLSITDFIVLVTSVPLFSYYKFPYIPGKNVAGSWHSRICAFSVVYIYPIGSCAKMISQYIIIIVSIERWFAVCRPLQVHIWCTIEIALKQLIITILISMCFNFPRFFEYSADLDKGVVNARLGHSQLSKKYFIIFYGFKSVVFDTVLPFIALTVTNFMVIRQLKKSSEQRKTMTTQEQKEAKTTLMLLVMILLYGATHLLNTIIKLANIIFQRYGQHGSHVMLYLHHVSNILLVAYTTATFFIYLIFSIKYRQIICAIFTCRSIEELNSTSNNVHRQSNATTKSLKV</sequence>
<dbReference type="PRINTS" id="PR00237">
    <property type="entry name" value="GPCRRHODOPSN"/>
</dbReference>
<dbReference type="AlphaFoldDB" id="A0A9P1N5T5"/>
<keyword evidence="5" id="KW-0297">G-protein coupled receptor</keyword>